<keyword evidence="13" id="KW-1185">Reference proteome</keyword>
<dbReference type="PROSITE" id="PS00211">
    <property type="entry name" value="ABC_TRANSPORTER_1"/>
    <property type="match status" value="1"/>
</dbReference>
<feature type="transmembrane region" description="Helical" evidence="9">
    <location>
        <begin position="21"/>
        <end position="49"/>
    </location>
</feature>
<dbReference type="GO" id="GO:0034040">
    <property type="term" value="F:ATPase-coupled lipid transmembrane transporter activity"/>
    <property type="evidence" value="ECO:0007669"/>
    <property type="project" value="TreeGrafter"/>
</dbReference>
<dbReference type="Gene3D" id="1.20.1560.10">
    <property type="entry name" value="ABC transporter type 1, transmembrane domain"/>
    <property type="match status" value="1"/>
</dbReference>
<comment type="subcellular location">
    <subcellularLocation>
        <location evidence="1">Cell membrane</location>
        <topology evidence="1">Multi-pass membrane protein</topology>
    </subcellularLocation>
</comment>
<feature type="transmembrane region" description="Helical" evidence="9">
    <location>
        <begin position="157"/>
        <end position="173"/>
    </location>
</feature>
<dbReference type="InterPro" id="IPR039421">
    <property type="entry name" value="Type_1_exporter"/>
</dbReference>
<feature type="domain" description="ABC transporter" evidence="10">
    <location>
        <begin position="355"/>
        <end position="591"/>
    </location>
</feature>
<gene>
    <name evidence="12" type="ORF">C7S20_17400</name>
</gene>
<dbReference type="KEGG" id="grs:C7S20_17400"/>
<evidence type="ECO:0000313" key="13">
    <source>
        <dbReference type="Proteomes" id="UP000241507"/>
    </source>
</evidence>
<dbReference type="Pfam" id="PF00664">
    <property type="entry name" value="ABC_membrane"/>
    <property type="match status" value="1"/>
</dbReference>
<evidence type="ECO:0000256" key="9">
    <source>
        <dbReference type="SAM" id="Phobius"/>
    </source>
</evidence>
<dbReference type="PROSITE" id="PS50929">
    <property type="entry name" value="ABC_TM1F"/>
    <property type="match status" value="1"/>
</dbReference>
<dbReference type="PROSITE" id="PS50893">
    <property type="entry name" value="ABC_TRANSPORTER_2"/>
    <property type="match status" value="1"/>
</dbReference>
<dbReference type="Pfam" id="PF00005">
    <property type="entry name" value="ABC_tran"/>
    <property type="match status" value="1"/>
</dbReference>
<dbReference type="InterPro" id="IPR036640">
    <property type="entry name" value="ABC1_TM_sf"/>
</dbReference>
<sequence length="594" mass="68848">MINKQTFKKNFFYFNFFYDYLGLRLFIDVFLSIILGLLDGLGIAMFIPLIQLSLGIESGVEVNNYLDRFLNFISIELSLKNVFFLILIIFSLKGILRFMEITYRVYLQQFFMRKLRFEHLDLFNTYDYQKFSVADTGRIQNSFTGEINRINGAYKQYFKSLHYFALVVVYVLLAIRTAWIFSLLVLLGGLLMNFVFSYIYKRTKYFSKKYTQESHHFQGLLMQAINHFQYLKATGLNRTFGKRIKDRVKILEKYQKKLGISEAILSGLREPLIIIIVFGAIFTFIHFSERPVATIMLSLILLYRAITFFMAMQEQWNFFLGNSGSISNIIHFRKELKNNQESSGDIVFKSFDDKIELKAVSFSYEKKRPVLKDIDLVISKNEIVAIVGESGAGKTTLMNILSGIITPDSGRFIVDGEPMKNLDLISFRKKTGYIVQDPVIFNDSVFNNISFWKEKNNASLDRFWKAAEKAAIDSYIKSLPYKEETLLGYNGINISGGQKQRFSIARELFKETEILFMDEATSSLDSETENEIQNNLISLKGKYTMIIIAHRLSTVKFADKIIVLKDGRIESSGTYAELMSKSKEFQRMVRYQSL</sequence>
<keyword evidence="5" id="KW-0547">Nucleotide-binding</keyword>
<dbReference type="SUPFAM" id="SSF52540">
    <property type="entry name" value="P-loop containing nucleoside triphosphate hydrolases"/>
    <property type="match status" value="1"/>
</dbReference>
<evidence type="ECO:0000256" key="6">
    <source>
        <dbReference type="ARBA" id="ARBA00022840"/>
    </source>
</evidence>
<dbReference type="PANTHER" id="PTHR24221:SF654">
    <property type="entry name" value="ATP-BINDING CASSETTE SUB-FAMILY B MEMBER 6"/>
    <property type="match status" value="1"/>
</dbReference>
<dbReference type="GO" id="GO:0140359">
    <property type="term" value="F:ABC-type transporter activity"/>
    <property type="evidence" value="ECO:0007669"/>
    <property type="project" value="InterPro"/>
</dbReference>
<evidence type="ECO:0000256" key="1">
    <source>
        <dbReference type="ARBA" id="ARBA00004651"/>
    </source>
</evidence>
<evidence type="ECO:0000259" key="10">
    <source>
        <dbReference type="PROSITE" id="PS50893"/>
    </source>
</evidence>
<dbReference type="FunFam" id="3.40.50.300:FF:000299">
    <property type="entry name" value="ABC transporter ATP-binding protein/permease"/>
    <property type="match status" value="1"/>
</dbReference>
<accession>A0A2R3Z9D3</accession>
<feature type="transmembrane region" description="Helical" evidence="9">
    <location>
        <begin position="263"/>
        <end position="285"/>
    </location>
</feature>
<keyword evidence="8 9" id="KW-0472">Membrane</keyword>
<organism evidence="12 13">
    <name type="scientific">Christiangramia fulva</name>
    <dbReference type="NCBI Taxonomy" id="2126553"/>
    <lineage>
        <taxon>Bacteria</taxon>
        <taxon>Pseudomonadati</taxon>
        <taxon>Bacteroidota</taxon>
        <taxon>Flavobacteriia</taxon>
        <taxon>Flavobacteriales</taxon>
        <taxon>Flavobacteriaceae</taxon>
        <taxon>Christiangramia</taxon>
    </lineage>
</organism>
<evidence type="ECO:0000256" key="5">
    <source>
        <dbReference type="ARBA" id="ARBA00022741"/>
    </source>
</evidence>
<evidence type="ECO:0000256" key="7">
    <source>
        <dbReference type="ARBA" id="ARBA00022989"/>
    </source>
</evidence>
<dbReference type="GO" id="GO:0005524">
    <property type="term" value="F:ATP binding"/>
    <property type="evidence" value="ECO:0007669"/>
    <property type="project" value="UniProtKB-KW"/>
</dbReference>
<dbReference type="SMART" id="SM00382">
    <property type="entry name" value="AAA"/>
    <property type="match status" value="1"/>
</dbReference>
<dbReference type="InterPro" id="IPR003593">
    <property type="entry name" value="AAA+_ATPase"/>
</dbReference>
<dbReference type="RefSeq" id="WP_107013664.1">
    <property type="nucleotide sequence ID" value="NZ_CP028136.1"/>
</dbReference>
<feature type="transmembrane region" description="Helical" evidence="9">
    <location>
        <begin position="179"/>
        <end position="200"/>
    </location>
</feature>
<dbReference type="InterPro" id="IPR027417">
    <property type="entry name" value="P-loop_NTPase"/>
</dbReference>
<evidence type="ECO:0000256" key="3">
    <source>
        <dbReference type="ARBA" id="ARBA00022475"/>
    </source>
</evidence>
<dbReference type="GO" id="GO:0005886">
    <property type="term" value="C:plasma membrane"/>
    <property type="evidence" value="ECO:0007669"/>
    <property type="project" value="UniProtKB-SubCell"/>
</dbReference>
<dbReference type="SUPFAM" id="SSF90123">
    <property type="entry name" value="ABC transporter transmembrane region"/>
    <property type="match status" value="1"/>
</dbReference>
<keyword evidence="3" id="KW-1003">Cell membrane</keyword>
<dbReference type="InterPro" id="IPR017871">
    <property type="entry name" value="ABC_transporter-like_CS"/>
</dbReference>
<dbReference type="InterPro" id="IPR011527">
    <property type="entry name" value="ABC1_TM_dom"/>
</dbReference>
<dbReference type="Gene3D" id="3.40.50.300">
    <property type="entry name" value="P-loop containing nucleotide triphosphate hydrolases"/>
    <property type="match status" value="1"/>
</dbReference>
<dbReference type="EMBL" id="CP028136">
    <property type="protein sequence ID" value="AVR46893.1"/>
    <property type="molecule type" value="Genomic_DNA"/>
</dbReference>
<feature type="domain" description="ABC transmembrane type-1" evidence="11">
    <location>
        <begin position="26"/>
        <end position="321"/>
    </location>
</feature>
<dbReference type="OrthoDB" id="9760358at2"/>
<keyword evidence="2" id="KW-0813">Transport</keyword>
<evidence type="ECO:0000256" key="4">
    <source>
        <dbReference type="ARBA" id="ARBA00022692"/>
    </source>
</evidence>
<dbReference type="PANTHER" id="PTHR24221">
    <property type="entry name" value="ATP-BINDING CASSETTE SUB-FAMILY B"/>
    <property type="match status" value="1"/>
</dbReference>
<keyword evidence="6 12" id="KW-0067">ATP-binding</keyword>
<evidence type="ECO:0000256" key="2">
    <source>
        <dbReference type="ARBA" id="ARBA00022448"/>
    </source>
</evidence>
<dbReference type="Proteomes" id="UP000241507">
    <property type="component" value="Chromosome"/>
</dbReference>
<keyword evidence="7 9" id="KW-1133">Transmembrane helix</keyword>
<evidence type="ECO:0000256" key="8">
    <source>
        <dbReference type="ARBA" id="ARBA00023136"/>
    </source>
</evidence>
<evidence type="ECO:0000313" key="12">
    <source>
        <dbReference type="EMBL" id="AVR46893.1"/>
    </source>
</evidence>
<proteinExistence type="predicted"/>
<dbReference type="InterPro" id="IPR003439">
    <property type="entry name" value="ABC_transporter-like_ATP-bd"/>
</dbReference>
<feature type="transmembrane region" description="Helical" evidence="9">
    <location>
        <begin position="291"/>
        <end position="311"/>
    </location>
</feature>
<name>A0A2R3Z9D3_9FLAO</name>
<feature type="transmembrane region" description="Helical" evidence="9">
    <location>
        <begin position="69"/>
        <end position="90"/>
    </location>
</feature>
<protein>
    <submittedName>
        <fullName evidence="12">ABC transporter ATP-binding protein</fullName>
    </submittedName>
</protein>
<keyword evidence="4 9" id="KW-0812">Transmembrane</keyword>
<dbReference type="GO" id="GO:0016887">
    <property type="term" value="F:ATP hydrolysis activity"/>
    <property type="evidence" value="ECO:0007669"/>
    <property type="project" value="InterPro"/>
</dbReference>
<reference evidence="13" key="1">
    <citation type="submission" date="2018-03" db="EMBL/GenBank/DDBJ databases">
        <title>Gramella fulva sp. nov., isolated from a dry surface of tidal flat.</title>
        <authorList>
            <person name="Hwang S.H."/>
            <person name="Hwang W.M."/>
            <person name="Kang K."/>
            <person name="Ahn T.-Y."/>
        </authorList>
    </citation>
    <scope>NUCLEOTIDE SEQUENCE [LARGE SCALE GENOMIC DNA]</scope>
    <source>
        <strain evidence="13">SH35</strain>
    </source>
</reference>
<dbReference type="AlphaFoldDB" id="A0A2R3Z9D3"/>
<evidence type="ECO:0000259" key="11">
    <source>
        <dbReference type="PROSITE" id="PS50929"/>
    </source>
</evidence>